<sequence length="715" mass="80558">MRKPFIWLIASIVLVILALTFAFSINKVTIAAAATALGDKGWSADFSENLAMDSIQQGHVYVTDQNGEKVNPELQFQMGNKKLKVDGLQPGSYILHVDKKAFNRKGYNVLEKDKIEFTVYETIESVKTEADLTAYFENAKNMQYIFHGGMEAEEESASMDAAKSSSASGSADHSTTNVQVEGVDESDIVKTDGNYMYTISDNQQVQIVDVRNPQSMKIASVLKKDENYYPSQLFLQDNLLIVIGDKMFPFEQKKELSKKMLPINNMTTVRIYNVEDRANPKLMREVGAEGYLNNARKADNIMYLITNVYPDIWMKGEIEGDVLRPVVFDSTDEKTSKYMDLQDIAILPGATEPTYTVITAIDLTKPVESRLETKGFLGSSAQLYMNKDHLYLTAPKYDMDFSDRGSKAIIWNPTNMFTQFFKFKLDGASVDYLSTTELKGTVLNQFSMDEYNGHFRVVMTEGNMWDETNPSQNHLYILDGDMKLKGSVEGLAKGERIYSARFMGDKAYMVTFRETDPLFVIDVADPSKPEVLGELKIPGFSNYLHPLGDNHLIGFGYDTVAKKNPSGGDPLIITKGMKISLFDVTDFHNPKEQDTEIIGGQGTYSQIQYDHKALFQHHSRNLFGFPINVYGESEKEFEVNFKGAGALVYEITAEKGIVLKGDLVKDKAPGQQYEEWEKEVQRIIYSGDNLYTIARNGISSYELDSFQEISTLRLK</sequence>
<dbReference type="EMBL" id="JACSQN010000010">
    <property type="protein sequence ID" value="MBD7985301.1"/>
    <property type="molecule type" value="Genomic_DNA"/>
</dbReference>
<evidence type="ECO:0000256" key="1">
    <source>
        <dbReference type="SAM" id="MobiDB-lite"/>
    </source>
</evidence>
<feature type="compositionally biased region" description="Low complexity" evidence="1">
    <location>
        <begin position="158"/>
        <end position="174"/>
    </location>
</feature>
<reference evidence="2 3" key="1">
    <citation type="submission" date="2020-08" db="EMBL/GenBank/DDBJ databases">
        <title>A Genomic Blueprint of the Chicken Gut Microbiome.</title>
        <authorList>
            <person name="Gilroy R."/>
            <person name="Ravi A."/>
            <person name="Getino M."/>
            <person name="Pursley I."/>
            <person name="Horton D.L."/>
            <person name="Alikhan N.-F."/>
            <person name="Baker D."/>
            <person name="Gharbi K."/>
            <person name="Hall N."/>
            <person name="Watson M."/>
            <person name="Adriaenssens E.M."/>
            <person name="Foster-Nyarko E."/>
            <person name="Jarju S."/>
            <person name="Secka A."/>
            <person name="Antonio M."/>
            <person name="Oren A."/>
            <person name="Chaudhuri R."/>
            <person name="La Ragione R.M."/>
            <person name="Hildebrand F."/>
            <person name="Pallen M.J."/>
        </authorList>
    </citation>
    <scope>NUCLEOTIDE SEQUENCE [LARGE SCALE GENOMIC DNA]</scope>
    <source>
        <strain evidence="2 3">Sa2YVA2</strain>
    </source>
</reference>
<proteinExistence type="predicted"/>
<protein>
    <submittedName>
        <fullName evidence="2">Beta-propeller domain-containing protein</fullName>
    </submittedName>
</protein>
<accession>A0ABR8UB99</accession>
<dbReference type="InterPro" id="IPR019198">
    <property type="entry name" value="Beta_propeller_containing"/>
</dbReference>
<dbReference type="SUPFAM" id="SSF82171">
    <property type="entry name" value="DPP6 N-terminal domain-like"/>
    <property type="match status" value="1"/>
</dbReference>
<dbReference type="Pfam" id="PF09826">
    <property type="entry name" value="Beta_propel"/>
    <property type="match status" value="1"/>
</dbReference>
<organism evidence="2 3">
    <name type="scientific">Sporosarcina quadrami</name>
    <dbReference type="NCBI Taxonomy" id="2762234"/>
    <lineage>
        <taxon>Bacteria</taxon>
        <taxon>Bacillati</taxon>
        <taxon>Bacillota</taxon>
        <taxon>Bacilli</taxon>
        <taxon>Bacillales</taxon>
        <taxon>Caryophanaceae</taxon>
        <taxon>Sporosarcina</taxon>
    </lineage>
</organism>
<dbReference type="RefSeq" id="WP_191695125.1">
    <property type="nucleotide sequence ID" value="NZ_JACSQN010000010.1"/>
</dbReference>
<dbReference type="Proteomes" id="UP000626786">
    <property type="component" value="Unassembled WGS sequence"/>
</dbReference>
<gene>
    <name evidence="2" type="ORF">H9649_11940</name>
</gene>
<evidence type="ECO:0000313" key="2">
    <source>
        <dbReference type="EMBL" id="MBD7985301.1"/>
    </source>
</evidence>
<feature type="region of interest" description="Disordered" evidence="1">
    <location>
        <begin position="155"/>
        <end position="178"/>
    </location>
</feature>
<keyword evidence="3" id="KW-1185">Reference proteome</keyword>
<comment type="caution">
    <text evidence="2">The sequence shown here is derived from an EMBL/GenBank/DDBJ whole genome shotgun (WGS) entry which is preliminary data.</text>
</comment>
<evidence type="ECO:0000313" key="3">
    <source>
        <dbReference type="Proteomes" id="UP000626786"/>
    </source>
</evidence>
<name>A0ABR8UB99_9BACL</name>